<dbReference type="SUPFAM" id="SSF53850">
    <property type="entry name" value="Periplasmic binding protein-like II"/>
    <property type="match status" value="1"/>
</dbReference>
<evidence type="ECO:0000313" key="2">
    <source>
        <dbReference type="Proteomes" id="UP001589890"/>
    </source>
</evidence>
<dbReference type="Gene3D" id="3.40.190.10">
    <property type="entry name" value="Periplasmic binding protein-like II"/>
    <property type="match status" value="2"/>
</dbReference>
<sequence>MDRRSFLGAAVAGAAAVVTPGCSRGRSDEPAPSFPAKLATGNAGGVYDKYGEGLAKLVSEVTGKELQTKRTDGSVENLRMLAQNDGADLAFSLADSAADAHEGRHVFSRSGAIPMWALARTHDNYVHVVVPLSSKIENLGDLRNKVVNVGAENSGTLVTATRLLHVSGIRNFKPRNLELGPAAIALEQGKIDALIWSGGLPTEPLVKLQSRIGFRLIDIGPQAAKLANKRLGSYVLTSVPPSVYGLSNSVNTLSVPNFLLAKFTLSDSWAWWTVNTLFRRQPELMKYHAEAGSLDQRSAIATMPVPLHPAAERWYRANHT</sequence>
<comment type="caution">
    <text evidence="1">The sequence shown here is derived from an EMBL/GenBank/DDBJ whole genome shotgun (WGS) entry which is preliminary data.</text>
</comment>
<dbReference type="EMBL" id="JBHLTC010000012">
    <property type="protein sequence ID" value="MFC0624486.1"/>
    <property type="molecule type" value="Genomic_DNA"/>
</dbReference>
<name>A0ABV6QKH0_9ACTN</name>
<dbReference type="RefSeq" id="WP_380045918.1">
    <property type="nucleotide sequence ID" value="NZ_JBHLTC010000012.1"/>
</dbReference>
<proteinExistence type="predicted"/>
<dbReference type="InterPro" id="IPR011852">
    <property type="entry name" value="TRAP_TAXI"/>
</dbReference>
<evidence type="ECO:0000313" key="1">
    <source>
        <dbReference type="EMBL" id="MFC0624486.1"/>
    </source>
</evidence>
<dbReference type="NCBIfam" id="TIGR02122">
    <property type="entry name" value="TRAP_TAXI"/>
    <property type="match status" value="1"/>
</dbReference>
<keyword evidence="2" id="KW-1185">Reference proteome</keyword>
<reference evidence="1 2" key="1">
    <citation type="submission" date="2024-09" db="EMBL/GenBank/DDBJ databases">
        <authorList>
            <person name="Sun Q."/>
            <person name="Mori K."/>
        </authorList>
    </citation>
    <scope>NUCLEOTIDE SEQUENCE [LARGE SCALE GENOMIC DNA]</scope>
    <source>
        <strain evidence="1 2">CGMCC 1.15906</strain>
    </source>
</reference>
<dbReference type="Pfam" id="PF16868">
    <property type="entry name" value="NMT1_3"/>
    <property type="match status" value="1"/>
</dbReference>
<dbReference type="PANTHER" id="PTHR42941:SF1">
    <property type="entry name" value="SLL1037 PROTEIN"/>
    <property type="match status" value="1"/>
</dbReference>
<gene>
    <name evidence="1" type="ORF">ACFFGN_10475</name>
</gene>
<protein>
    <submittedName>
        <fullName evidence="1">TAXI family TRAP transporter solute-binding subunit</fullName>
    </submittedName>
</protein>
<organism evidence="1 2">
    <name type="scientific">Kribbella deserti</name>
    <dbReference type="NCBI Taxonomy" id="1926257"/>
    <lineage>
        <taxon>Bacteria</taxon>
        <taxon>Bacillati</taxon>
        <taxon>Actinomycetota</taxon>
        <taxon>Actinomycetes</taxon>
        <taxon>Propionibacteriales</taxon>
        <taxon>Kribbellaceae</taxon>
        <taxon>Kribbella</taxon>
    </lineage>
</organism>
<accession>A0ABV6QKH0</accession>
<dbReference type="Proteomes" id="UP001589890">
    <property type="component" value="Unassembled WGS sequence"/>
</dbReference>
<dbReference type="PANTHER" id="PTHR42941">
    <property type="entry name" value="SLL1037 PROTEIN"/>
    <property type="match status" value="1"/>
</dbReference>